<keyword evidence="2" id="KW-0732">Signal</keyword>
<dbReference type="EMBL" id="CP042266">
    <property type="protein sequence ID" value="QDY77764.1"/>
    <property type="molecule type" value="Genomic_DNA"/>
</dbReference>
<dbReference type="OrthoDB" id="4350385at2"/>
<protein>
    <submittedName>
        <fullName evidence="3">Uncharacterized protein</fullName>
    </submittedName>
</protein>
<dbReference type="Proteomes" id="UP000320580">
    <property type="component" value="Chromosome"/>
</dbReference>
<name>A0A5B8JBH1_9ACTN</name>
<dbReference type="KEGG" id="sqz:FQU76_16035"/>
<organism evidence="3 4">
    <name type="scientific">Streptomyces qinzhouensis</name>
    <dbReference type="NCBI Taxonomy" id="2599401"/>
    <lineage>
        <taxon>Bacteria</taxon>
        <taxon>Bacillati</taxon>
        <taxon>Actinomycetota</taxon>
        <taxon>Actinomycetes</taxon>
        <taxon>Kitasatosporales</taxon>
        <taxon>Streptomycetaceae</taxon>
        <taxon>Streptomyces</taxon>
    </lineage>
</organism>
<gene>
    <name evidence="3" type="ORF">FQU76_16035</name>
</gene>
<feature type="signal peptide" evidence="2">
    <location>
        <begin position="1"/>
        <end position="24"/>
    </location>
</feature>
<evidence type="ECO:0000256" key="1">
    <source>
        <dbReference type="SAM" id="MobiDB-lite"/>
    </source>
</evidence>
<evidence type="ECO:0000313" key="3">
    <source>
        <dbReference type="EMBL" id="QDY77764.1"/>
    </source>
</evidence>
<feature type="region of interest" description="Disordered" evidence="1">
    <location>
        <begin position="207"/>
        <end position="248"/>
    </location>
</feature>
<feature type="region of interest" description="Disordered" evidence="1">
    <location>
        <begin position="32"/>
        <end position="103"/>
    </location>
</feature>
<feature type="compositionally biased region" description="Polar residues" evidence="1">
    <location>
        <begin position="238"/>
        <end position="248"/>
    </location>
</feature>
<feature type="chain" id="PRO_5023126032" evidence="2">
    <location>
        <begin position="25"/>
        <end position="248"/>
    </location>
</feature>
<reference evidence="3 4" key="1">
    <citation type="submission" date="2019-07" db="EMBL/GenBank/DDBJ databases">
        <authorList>
            <person name="Zhu P."/>
        </authorList>
    </citation>
    <scope>NUCLEOTIDE SEQUENCE [LARGE SCALE GENOMIC DNA]</scope>
    <source>
        <strain evidence="3 4">SSL-25</strain>
    </source>
</reference>
<evidence type="ECO:0000256" key="2">
    <source>
        <dbReference type="SAM" id="SignalP"/>
    </source>
</evidence>
<keyword evidence="4" id="KW-1185">Reference proteome</keyword>
<proteinExistence type="predicted"/>
<evidence type="ECO:0000313" key="4">
    <source>
        <dbReference type="Proteomes" id="UP000320580"/>
    </source>
</evidence>
<dbReference type="AlphaFoldDB" id="A0A5B8JBH1"/>
<accession>A0A5B8JBH1</accession>
<sequence length="248" mass="24494">MNLRMVGISSVVVAAALVPLAAVAGEGRVPDRSGLVRAQDGRPPGTGRPPAVSGTTGESGRRDPGAGPSRNSAGNRPSRGHTAAPGVTNTAGPAGGVSPGAASAAGAVGATRARCGPELSSPDGVEAQTCVLTDGRATWARTYYRNATGAELTSVLTLMGPARRTLQMNCVVEAGDEPGVCETPKVSSRGLRGYFAVAEFAAVEEASPVAGGGPGQGSRHAQGVPAGDRGDGPLLLRSGSNSVDPAGH</sequence>